<keyword evidence="16" id="KW-1185">Reference proteome</keyword>
<evidence type="ECO:0000256" key="5">
    <source>
        <dbReference type="ARBA" id="ARBA00022475"/>
    </source>
</evidence>
<gene>
    <name evidence="14" type="ORF">SAMN04490203_2063</name>
    <name evidence="13" type="ORF">TU78_09235</name>
</gene>
<feature type="transmembrane region" description="Helical" evidence="12">
    <location>
        <begin position="30"/>
        <end position="50"/>
    </location>
</feature>
<dbReference type="PANTHER" id="PTHR32196">
    <property type="entry name" value="ABC TRANSPORTER PERMEASE PROTEIN YPHD-RELATED-RELATED"/>
    <property type="match status" value="1"/>
</dbReference>
<keyword evidence="6" id="KW-0997">Cell inner membrane</keyword>
<keyword evidence="7 12" id="KW-0812">Transmembrane</keyword>
<dbReference type="PATRIC" id="fig|47884.3.peg.2274"/>
<feature type="transmembrane region" description="Helical" evidence="12">
    <location>
        <begin position="111"/>
        <end position="130"/>
    </location>
</feature>
<evidence type="ECO:0000256" key="6">
    <source>
        <dbReference type="ARBA" id="ARBA00022519"/>
    </source>
</evidence>
<evidence type="ECO:0000256" key="12">
    <source>
        <dbReference type="SAM" id="Phobius"/>
    </source>
</evidence>
<feature type="transmembrane region" description="Helical" evidence="12">
    <location>
        <begin position="307"/>
        <end position="326"/>
    </location>
</feature>
<organism evidence="13 15">
    <name type="scientific">Pseudomonas taetrolens</name>
    <dbReference type="NCBI Taxonomy" id="47884"/>
    <lineage>
        <taxon>Bacteria</taxon>
        <taxon>Pseudomonadati</taxon>
        <taxon>Pseudomonadota</taxon>
        <taxon>Gammaproteobacteria</taxon>
        <taxon>Pseudomonadales</taxon>
        <taxon>Pseudomonadaceae</taxon>
        <taxon>Pseudomonas</taxon>
    </lineage>
</organism>
<dbReference type="CDD" id="cd06579">
    <property type="entry name" value="TM_PBP1_transp_AraH_like"/>
    <property type="match status" value="1"/>
</dbReference>
<feature type="transmembrane region" description="Helical" evidence="12">
    <location>
        <begin position="177"/>
        <end position="196"/>
    </location>
</feature>
<reference evidence="14 16" key="2">
    <citation type="submission" date="2016-10" db="EMBL/GenBank/DDBJ databases">
        <authorList>
            <person name="Varghese N."/>
            <person name="Submissions S."/>
        </authorList>
    </citation>
    <scope>NUCLEOTIDE SEQUENCE [LARGE SCALE GENOMIC DNA]</scope>
    <source>
        <strain evidence="14 16">BS3652</strain>
    </source>
</reference>
<feature type="transmembrane region" description="Helical" evidence="12">
    <location>
        <begin position="137"/>
        <end position="157"/>
    </location>
</feature>
<evidence type="ECO:0000256" key="4">
    <source>
        <dbReference type="ARBA" id="ARBA00022448"/>
    </source>
</evidence>
<comment type="subunit">
    <text evidence="3">The complex is composed of two ATP-binding proteins (LsrA), two transmembrane proteins (LsrC and LsrD) and a solute-binding protein (LsrB).</text>
</comment>
<comment type="caution">
    <text evidence="13">The sequence shown here is derived from an EMBL/GenBank/DDBJ whole genome shotgun (WGS) entry which is preliminary data.</text>
</comment>
<evidence type="ECO:0000313" key="14">
    <source>
        <dbReference type="EMBL" id="SEC24738.1"/>
    </source>
</evidence>
<accession>A0A0J6GT19</accession>
<keyword evidence="8 12" id="KW-1133">Transmembrane helix</keyword>
<dbReference type="GO" id="GO:0005886">
    <property type="term" value="C:plasma membrane"/>
    <property type="evidence" value="ECO:0007669"/>
    <property type="project" value="UniProtKB-SubCell"/>
</dbReference>
<proteinExistence type="inferred from homology"/>
<dbReference type="Proteomes" id="UP000036395">
    <property type="component" value="Unassembled WGS sequence"/>
</dbReference>
<dbReference type="Proteomes" id="UP000183155">
    <property type="component" value="Unassembled WGS sequence"/>
</dbReference>
<evidence type="ECO:0000256" key="2">
    <source>
        <dbReference type="ARBA" id="ARBA00007942"/>
    </source>
</evidence>
<keyword evidence="4" id="KW-0813">Transport</keyword>
<feature type="transmembrane region" description="Helical" evidence="12">
    <location>
        <begin position="282"/>
        <end position="301"/>
    </location>
</feature>
<evidence type="ECO:0000313" key="13">
    <source>
        <dbReference type="EMBL" id="KMM85513.1"/>
    </source>
</evidence>
<evidence type="ECO:0000256" key="3">
    <source>
        <dbReference type="ARBA" id="ARBA00011262"/>
    </source>
</evidence>
<evidence type="ECO:0000256" key="1">
    <source>
        <dbReference type="ARBA" id="ARBA00004429"/>
    </source>
</evidence>
<sequence length="334" mass="34710">MNAPQPMTLKKIPATGFTPAGTGTFNRARLLRSALPALSLIVLLATIFIMQPRAMSYMGMNLMLNLAVPIALATIAQMLIITVNDLDLSLGSFISFVACVAATLLNEHPLLGCLALIGCIAVYALLGALIHIRQLPAIVVTLGMSFIWIGGAVLLLPAPGGSAPQWLQALVKIKTPLLPFAIVVCVGLAVAVHLFLMRSRLGVVLRGAGGNPLAIAKAGWSLLKIKVTLYALAGSFGVLSGLFLVGLTTSADANMALRYTLLSIAGVILGGGEFTSGRVSPIGAVLGALTLVLAGSLLSFIRISPDWQIGAQGAILILVLALRTAVNRLEVRPA</sequence>
<feature type="transmembrane region" description="Helical" evidence="12">
    <location>
        <begin position="88"/>
        <end position="105"/>
    </location>
</feature>
<protein>
    <recommendedName>
        <fullName evidence="11">Autoinducer 2 import system permease protein LsrD</fullName>
    </recommendedName>
</protein>
<dbReference type="Pfam" id="PF02653">
    <property type="entry name" value="BPD_transp_2"/>
    <property type="match status" value="1"/>
</dbReference>
<dbReference type="GO" id="GO:0022857">
    <property type="term" value="F:transmembrane transporter activity"/>
    <property type="evidence" value="ECO:0007669"/>
    <property type="project" value="InterPro"/>
</dbReference>
<comment type="similarity">
    <text evidence="2">Belongs to the binding-protein-dependent transport system permease family. AraH/RbsC subfamily.</text>
</comment>
<comment type="function">
    <text evidence="10">Part of the ABC transporter complex LsrABCD involved in autoinducer 2 (AI-2) import. Probably responsible for the translocation of the substrate across the membrane.</text>
</comment>
<evidence type="ECO:0000256" key="9">
    <source>
        <dbReference type="ARBA" id="ARBA00023136"/>
    </source>
</evidence>
<dbReference type="InterPro" id="IPR001851">
    <property type="entry name" value="ABC_transp_permease"/>
</dbReference>
<dbReference type="STRING" id="47884.SAMN04490203_2063"/>
<feature type="transmembrane region" description="Helical" evidence="12">
    <location>
        <begin position="256"/>
        <end position="275"/>
    </location>
</feature>
<evidence type="ECO:0000256" key="8">
    <source>
        <dbReference type="ARBA" id="ARBA00022989"/>
    </source>
</evidence>
<evidence type="ECO:0000256" key="10">
    <source>
        <dbReference type="ARBA" id="ARBA00025439"/>
    </source>
</evidence>
<evidence type="ECO:0000256" key="11">
    <source>
        <dbReference type="ARBA" id="ARBA00039381"/>
    </source>
</evidence>
<name>A0A0J6GT19_PSETA</name>
<dbReference type="PANTHER" id="PTHR32196:SF71">
    <property type="entry name" value="AUTOINDUCER 2 IMPORT SYSTEM PERMEASE PROTEIN LSRD"/>
    <property type="match status" value="1"/>
</dbReference>
<dbReference type="EMBL" id="JYLA01000003">
    <property type="protein sequence ID" value="KMM85513.1"/>
    <property type="molecule type" value="Genomic_DNA"/>
</dbReference>
<dbReference type="EMBL" id="FNRS01000001">
    <property type="protein sequence ID" value="SEC24738.1"/>
    <property type="molecule type" value="Genomic_DNA"/>
</dbReference>
<feature type="transmembrane region" description="Helical" evidence="12">
    <location>
        <begin position="227"/>
        <end position="250"/>
    </location>
</feature>
<dbReference type="AlphaFoldDB" id="A0A0J6GT19"/>
<reference evidence="13 15" key="1">
    <citation type="submission" date="2015-02" db="EMBL/GenBank/DDBJ databases">
        <title>Pseudomonas helleri sp. nov. and Pseudomonas weihenstephanensis sp. nov., isolated from raw cows milk.</title>
        <authorList>
            <person name="von Neubeck M."/>
            <person name="Huptas C."/>
            <person name="Wenning M."/>
            <person name="Scherer S."/>
        </authorList>
    </citation>
    <scope>NUCLEOTIDE SEQUENCE [LARGE SCALE GENOMIC DNA]</scope>
    <source>
        <strain evidence="13 15">DSM 21104</strain>
    </source>
</reference>
<evidence type="ECO:0000256" key="7">
    <source>
        <dbReference type="ARBA" id="ARBA00022692"/>
    </source>
</evidence>
<comment type="subcellular location">
    <subcellularLocation>
        <location evidence="1">Cell inner membrane</location>
        <topology evidence="1">Multi-pass membrane protein</topology>
    </subcellularLocation>
</comment>
<evidence type="ECO:0000313" key="15">
    <source>
        <dbReference type="Proteomes" id="UP000036395"/>
    </source>
</evidence>
<keyword evidence="9 12" id="KW-0472">Membrane</keyword>
<keyword evidence="5" id="KW-1003">Cell membrane</keyword>
<dbReference type="RefSeq" id="WP_048380395.1">
    <property type="nucleotide sequence ID" value="NZ_FNRS01000001.1"/>
</dbReference>
<dbReference type="OrthoDB" id="8456542at2"/>
<evidence type="ECO:0000313" key="16">
    <source>
        <dbReference type="Proteomes" id="UP000183155"/>
    </source>
</evidence>
<feature type="transmembrane region" description="Helical" evidence="12">
    <location>
        <begin position="62"/>
        <end position="81"/>
    </location>
</feature>